<reference evidence="4 5" key="1">
    <citation type="journal article" date="2016" name="Nat. Commun.">
        <title>Thousands of microbial genomes shed light on interconnected biogeochemical processes in an aquifer system.</title>
        <authorList>
            <person name="Anantharaman K."/>
            <person name="Brown C.T."/>
            <person name="Hug L.A."/>
            <person name="Sharon I."/>
            <person name="Castelle C.J."/>
            <person name="Probst A.J."/>
            <person name="Thomas B.C."/>
            <person name="Singh A."/>
            <person name="Wilkins M.J."/>
            <person name="Karaoz U."/>
            <person name="Brodie E.L."/>
            <person name="Williams K.H."/>
            <person name="Hubbard S.S."/>
            <person name="Banfield J.F."/>
        </authorList>
    </citation>
    <scope>NUCLEOTIDE SEQUENCE [LARGE SCALE GENOMIC DNA]</scope>
    <source>
        <strain evidence="5">RIFCSPLOWO2_12_FULL_64_10</strain>
    </source>
</reference>
<dbReference type="InterPro" id="IPR020084">
    <property type="entry name" value="NUDIX_hydrolase_CS"/>
</dbReference>
<dbReference type="SUPFAM" id="SSF55811">
    <property type="entry name" value="Nudix"/>
    <property type="match status" value="1"/>
</dbReference>
<dbReference type="PANTHER" id="PTHR43046:SF14">
    <property type="entry name" value="MUTT_NUDIX FAMILY PROTEIN"/>
    <property type="match status" value="1"/>
</dbReference>
<keyword evidence="2 4" id="KW-0378">Hydrolase</keyword>
<dbReference type="GO" id="GO:0016787">
    <property type="term" value="F:hydrolase activity"/>
    <property type="evidence" value="ECO:0007669"/>
    <property type="project" value="UniProtKB-KW"/>
</dbReference>
<comment type="cofactor">
    <cofactor evidence="1">
        <name>Mg(2+)</name>
        <dbReference type="ChEBI" id="CHEBI:18420"/>
    </cofactor>
</comment>
<evidence type="ECO:0000313" key="5">
    <source>
        <dbReference type="Proteomes" id="UP000178606"/>
    </source>
</evidence>
<dbReference type="PANTHER" id="PTHR43046">
    <property type="entry name" value="GDP-MANNOSE MANNOSYL HYDROLASE"/>
    <property type="match status" value="1"/>
</dbReference>
<dbReference type="Pfam" id="PF00293">
    <property type="entry name" value="NUDIX"/>
    <property type="match status" value="1"/>
</dbReference>
<dbReference type="CDD" id="cd03674">
    <property type="entry name" value="NUDIX_Hydrolase"/>
    <property type="match status" value="1"/>
</dbReference>
<evidence type="ECO:0000259" key="3">
    <source>
        <dbReference type="PROSITE" id="PS51462"/>
    </source>
</evidence>
<dbReference type="PROSITE" id="PS00893">
    <property type="entry name" value="NUDIX_BOX"/>
    <property type="match status" value="1"/>
</dbReference>
<comment type="caution">
    <text evidence="4">The sequence shown here is derived from an EMBL/GenBank/DDBJ whole genome shotgun (WGS) entry which is preliminary data.</text>
</comment>
<protein>
    <submittedName>
        <fullName evidence="4">NUDIX hydrolase</fullName>
    </submittedName>
</protein>
<dbReference type="AlphaFoldDB" id="A0A1F6CU71"/>
<evidence type="ECO:0000256" key="1">
    <source>
        <dbReference type="ARBA" id="ARBA00001946"/>
    </source>
</evidence>
<dbReference type="Gene3D" id="3.90.79.10">
    <property type="entry name" value="Nucleoside Triphosphate Pyrophosphohydrolase"/>
    <property type="match status" value="1"/>
</dbReference>
<sequence length="148" mass="16458">METLTRDFTATTFVVQDGRTLLIYHKKIRMWLPPGGHIHPNELPCDAAVREVREETGLEVQLLSPPSEIGPVRVLPQPVCILLERIEEGHEHIDLIYFGRAVGGELVPCVQETEGCRWCTAQDLDSPDIAEDIRVLGKRAIAAAGRPT</sequence>
<dbReference type="InterPro" id="IPR015797">
    <property type="entry name" value="NUDIX_hydrolase-like_dom_sf"/>
</dbReference>
<evidence type="ECO:0000313" key="4">
    <source>
        <dbReference type="EMBL" id="OGG52716.1"/>
    </source>
</evidence>
<dbReference type="PROSITE" id="PS51462">
    <property type="entry name" value="NUDIX"/>
    <property type="match status" value="1"/>
</dbReference>
<dbReference type="EMBL" id="MFKF01000136">
    <property type="protein sequence ID" value="OGG52716.1"/>
    <property type="molecule type" value="Genomic_DNA"/>
</dbReference>
<dbReference type="InterPro" id="IPR000086">
    <property type="entry name" value="NUDIX_hydrolase_dom"/>
</dbReference>
<name>A0A1F6CU71_HANXR</name>
<feature type="domain" description="Nudix hydrolase" evidence="3">
    <location>
        <begin position="5"/>
        <end position="142"/>
    </location>
</feature>
<gene>
    <name evidence="4" type="ORF">A3F84_08115</name>
</gene>
<dbReference type="Proteomes" id="UP000178606">
    <property type="component" value="Unassembled WGS sequence"/>
</dbReference>
<proteinExistence type="predicted"/>
<accession>A0A1F6CU71</accession>
<evidence type="ECO:0000256" key="2">
    <source>
        <dbReference type="ARBA" id="ARBA00022801"/>
    </source>
</evidence>
<organism evidence="4 5">
    <name type="scientific">Handelsmanbacteria sp. (strain RIFCSPLOWO2_12_FULL_64_10)</name>
    <dbReference type="NCBI Taxonomy" id="1817868"/>
    <lineage>
        <taxon>Bacteria</taxon>
        <taxon>Candidatus Handelsmaniibacteriota</taxon>
    </lineage>
</organism>